<dbReference type="AlphaFoldDB" id="A0A2Z7DCK4"/>
<dbReference type="OrthoDB" id="342281at2759"/>
<name>A0A2Z7DCK4_9LAMI</name>
<dbReference type="Proteomes" id="UP000250235">
    <property type="component" value="Unassembled WGS sequence"/>
</dbReference>
<gene>
    <name evidence="2" type="ORF">F511_21808</name>
</gene>
<feature type="region of interest" description="Disordered" evidence="1">
    <location>
        <begin position="313"/>
        <end position="364"/>
    </location>
</feature>
<feature type="compositionally biased region" description="Polar residues" evidence="1">
    <location>
        <begin position="336"/>
        <end position="360"/>
    </location>
</feature>
<evidence type="ECO:0000256" key="1">
    <source>
        <dbReference type="SAM" id="MobiDB-lite"/>
    </source>
</evidence>
<feature type="region of interest" description="Disordered" evidence="1">
    <location>
        <begin position="135"/>
        <end position="229"/>
    </location>
</feature>
<feature type="compositionally biased region" description="Basic and acidic residues" evidence="1">
    <location>
        <begin position="534"/>
        <end position="548"/>
    </location>
</feature>
<keyword evidence="3" id="KW-1185">Reference proteome</keyword>
<feature type="compositionally biased region" description="Polar residues" evidence="1">
    <location>
        <begin position="494"/>
        <end position="503"/>
    </location>
</feature>
<feature type="non-terminal residue" evidence="2">
    <location>
        <position position="1"/>
    </location>
</feature>
<proteinExistence type="predicted"/>
<accession>A0A2Z7DCK4</accession>
<sequence length="548" mass="61505">FSATDVSFREPSKKREMEIEYSLLHDIVAKSLCAKARSFDTVTYENFNLMVAIYTGITVKWGKILFKVLMGMVKNPKKQSQRYMVQVSTLLASLVQADLRESVKLHPQKVLTIKFIQTYIKKNFEIKPAGELSKHTEVTARNTDGGEAQVTQPVEKKKDNLAIKKRTQKPRTQQESTTNKGDSQPCLIPKVPAGGAEVSGDKQFVDGPEGDERMDSDQDVHRGGDDRYEDNLEYDTQDHEDQNEVTFTTAQDEPRIFTNECPKRETFEIEDWVNKDDRIVMEESALRAHDEHIVQQDIVNKAVTFLEHQAHENEPPIPTEEPQALGNDHQAHGDQDNVQQKSLTTAHQKQGHTDNPTQLEDPSVHIADTVNYPDSEEDTCLFFLDSSESSHTGSQRMIISIPPDSPHANTKLDEVDKAVASIDSRMIYMESKLTSVDSRTLSIDSKMHSMDLNFLAGQQQQLTTDLDMVKMQFAELVEHLKRVGDAKKGEDGQSRQVDGSSRQAGGEGPSGQSSIRGIGPSPRGGKGPSPGRYRSGEDSEHFKYSKWF</sequence>
<feature type="compositionally biased region" description="Basic and acidic residues" evidence="1">
    <location>
        <begin position="199"/>
        <end position="229"/>
    </location>
</feature>
<feature type="region of interest" description="Disordered" evidence="1">
    <location>
        <begin position="484"/>
        <end position="548"/>
    </location>
</feature>
<evidence type="ECO:0000313" key="3">
    <source>
        <dbReference type="Proteomes" id="UP000250235"/>
    </source>
</evidence>
<feature type="compositionally biased region" description="Basic and acidic residues" evidence="1">
    <location>
        <begin position="484"/>
        <end position="493"/>
    </location>
</feature>
<organism evidence="2 3">
    <name type="scientific">Dorcoceras hygrometricum</name>
    <dbReference type="NCBI Taxonomy" id="472368"/>
    <lineage>
        <taxon>Eukaryota</taxon>
        <taxon>Viridiplantae</taxon>
        <taxon>Streptophyta</taxon>
        <taxon>Embryophyta</taxon>
        <taxon>Tracheophyta</taxon>
        <taxon>Spermatophyta</taxon>
        <taxon>Magnoliopsida</taxon>
        <taxon>eudicotyledons</taxon>
        <taxon>Gunneridae</taxon>
        <taxon>Pentapetalae</taxon>
        <taxon>asterids</taxon>
        <taxon>lamiids</taxon>
        <taxon>Lamiales</taxon>
        <taxon>Gesneriaceae</taxon>
        <taxon>Didymocarpoideae</taxon>
        <taxon>Trichosporeae</taxon>
        <taxon>Loxocarpinae</taxon>
        <taxon>Dorcoceras</taxon>
    </lineage>
</organism>
<dbReference type="EMBL" id="KQ987748">
    <property type="protein sequence ID" value="KZV56917.1"/>
    <property type="molecule type" value="Genomic_DNA"/>
</dbReference>
<reference evidence="2 3" key="1">
    <citation type="journal article" date="2015" name="Proc. Natl. Acad. Sci. U.S.A.">
        <title>The resurrection genome of Boea hygrometrica: A blueprint for survival of dehydration.</title>
        <authorList>
            <person name="Xiao L."/>
            <person name="Yang G."/>
            <person name="Zhang L."/>
            <person name="Yang X."/>
            <person name="Zhao S."/>
            <person name="Ji Z."/>
            <person name="Zhou Q."/>
            <person name="Hu M."/>
            <person name="Wang Y."/>
            <person name="Chen M."/>
            <person name="Xu Y."/>
            <person name="Jin H."/>
            <person name="Xiao X."/>
            <person name="Hu G."/>
            <person name="Bao F."/>
            <person name="Hu Y."/>
            <person name="Wan P."/>
            <person name="Li L."/>
            <person name="Deng X."/>
            <person name="Kuang T."/>
            <person name="Xiang C."/>
            <person name="Zhu J.K."/>
            <person name="Oliver M.J."/>
            <person name="He Y."/>
        </authorList>
    </citation>
    <scope>NUCLEOTIDE SEQUENCE [LARGE SCALE GENOMIC DNA]</scope>
    <source>
        <strain evidence="3">cv. XS01</strain>
    </source>
</reference>
<evidence type="ECO:0000313" key="2">
    <source>
        <dbReference type="EMBL" id="KZV56917.1"/>
    </source>
</evidence>
<protein>
    <submittedName>
        <fullName evidence="2">Uncharacterized protein</fullName>
    </submittedName>
</protein>
<feature type="compositionally biased region" description="Polar residues" evidence="1">
    <location>
        <begin position="170"/>
        <end position="182"/>
    </location>
</feature>